<evidence type="ECO:0000256" key="7">
    <source>
        <dbReference type="ARBA" id="ARBA00022598"/>
    </source>
</evidence>
<keyword evidence="6" id="KW-1003">Cell membrane</keyword>
<dbReference type="InterPro" id="IPR045851">
    <property type="entry name" value="AMP-bd_C_sf"/>
</dbReference>
<keyword evidence="23" id="KW-1185">Reference proteome</keyword>
<dbReference type="Gene3D" id="3.30.300.30">
    <property type="match status" value="1"/>
</dbReference>
<dbReference type="GO" id="GO:0005778">
    <property type="term" value="C:peroxisomal membrane"/>
    <property type="evidence" value="ECO:0007669"/>
    <property type="project" value="UniProtKB-SubCell"/>
</dbReference>
<evidence type="ECO:0000256" key="12">
    <source>
        <dbReference type="ARBA" id="ARBA00022989"/>
    </source>
</evidence>
<evidence type="ECO:0000259" key="21">
    <source>
        <dbReference type="Pfam" id="PF00501"/>
    </source>
</evidence>
<keyword evidence="14" id="KW-0472">Membrane</keyword>
<reference evidence="22 23" key="1">
    <citation type="journal article" date="2018" name="Nat. Ecol. Evol.">
        <title>Pezizomycetes genomes reveal the molecular basis of ectomycorrhizal truffle lifestyle.</title>
        <authorList>
            <person name="Murat C."/>
            <person name="Payen T."/>
            <person name="Noel B."/>
            <person name="Kuo A."/>
            <person name="Morin E."/>
            <person name="Chen J."/>
            <person name="Kohler A."/>
            <person name="Krizsan K."/>
            <person name="Balestrini R."/>
            <person name="Da Silva C."/>
            <person name="Montanini B."/>
            <person name="Hainaut M."/>
            <person name="Levati E."/>
            <person name="Barry K.W."/>
            <person name="Belfiori B."/>
            <person name="Cichocki N."/>
            <person name="Clum A."/>
            <person name="Dockter R.B."/>
            <person name="Fauchery L."/>
            <person name="Guy J."/>
            <person name="Iotti M."/>
            <person name="Le Tacon F."/>
            <person name="Lindquist E.A."/>
            <person name="Lipzen A."/>
            <person name="Malagnac F."/>
            <person name="Mello A."/>
            <person name="Molinier V."/>
            <person name="Miyauchi S."/>
            <person name="Poulain J."/>
            <person name="Riccioni C."/>
            <person name="Rubini A."/>
            <person name="Sitrit Y."/>
            <person name="Splivallo R."/>
            <person name="Traeger S."/>
            <person name="Wang M."/>
            <person name="Zifcakova L."/>
            <person name="Wipf D."/>
            <person name="Zambonelli A."/>
            <person name="Paolocci F."/>
            <person name="Nowrousian M."/>
            <person name="Ottonello S."/>
            <person name="Baldrian P."/>
            <person name="Spatafora J.W."/>
            <person name="Henrissat B."/>
            <person name="Nagy L.G."/>
            <person name="Aury J.M."/>
            <person name="Wincker P."/>
            <person name="Grigoriev I.V."/>
            <person name="Bonfante P."/>
            <person name="Martin F.M."/>
        </authorList>
    </citation>
    <scope>NUCLEOTIDE SEQUENCE [LARGE SCALE GENOMIC DNA]</scope>
    <source>
        <strain evidence="22 23">ATCC MYA-4762</strain>
    </source>
</reference>
<dbReference type="InParanoid" id="A0A3N4M1D6"/>
<gene>
    <name evidence="22" type="ORF">L211DRAFT_819723</name>
</gene>
<evidence type="ECO:0000256" key="5">
    <source>
        <dbReference type="ARBA" id="ARBA00022448"/>
    </source>
</evidence>
<protein>
    <recommendedName>
        <fullName evidence="18">Very long-chain fatty acid transport protein</fullName>
    </recommendedName>
    <alternativeName>
        <fullName evidence="19">Very-long-chain acyl-CoA synthetase</fullName>
    </alternativeName>
</protein>
<accession>A0A3N4M1D6</accession>
<keyword evidence="8" id="KW-0551">Lipid droplet</keyword>
<dbReference type="AlphaFoldDB" id="A0A3N4M1D6"/>
<evidence type="ECO:0000256" key="2">
    <source>
        <dbReference type="ARBA" id="ARBA00004585"/>
    </source>
</evidence>
<evidence type="ECO:0000256" key="1">
    <source>
        <dbReference type="ARBA" id="ARBA00004502"/>
    </source>
</evidence>
<evidence type="ECO:0000256" key="17">
    <source>
        <dbReference type="ARBA" id="ARBA00060276"/>
    </source>
</evidence>
<feature type="chain" id="PRO_5017935889" description="Very long-chain fatty acid transport protein" evidence="20">
    <location>
        <begin position="23"/>
        <end position="663"/>
    </location>
</feature>
<dbReference type="FunFam" id="3.40.50.12780:FF:000019">
    <property type="entry name" value="Long-chain fatty acid transporter"/>
    <property type="match status" value="1"/>
</dbReference>
<dbReference type="GO" id="GO:0005324">
    <property type="term" value="F:long-chain fatty acid transmembrane transporter activity"/>
    <property type="evidence" value="ECO:0007669"/>
    <property type="project" value="TreeGrafter"/>
</dbReference>
<dbReference type="Gene3D" id="3.40.50.12780">
    <property type="entry name" value="N-terminal domain of ligase-like"/>
    <property type="match status" value="1"/>
</dbReference>
<dbReference type="GO" id="GO:0004467">
    <property type="term" value="F:long-chain fatty acid-CoA ligase activity"/>
    <property type="evidence" value="ECO:0007669"/>
    <property type="project" value="TreeGrafter"/>
</dbReference>
<dbReference type="InterPro" id="IPR000873">
    <property type="entry name" value="AMP-dep_synth/lig_dom"/>
</dbReference>
<evidence type="ECO:0000256" key="18">
    <source>
        <dbReference type="ARBA" id="ARBA00068795"/>
    </source>
</evidence>
<feature type="signal peptide" evidence="20">
    <location>
        <begin position="1"/>
        <end position="22"/>
    </location>
</feature>
<dbReference type="GO" id="GO:0005524">
    <property type="term" value="F:ATP binding"/>
    <property type="evidence" value="ECO:0007669"/>
    <property type="project" value="UniProtKB-KW"/>
</dbReference>
<dbReference type="STRING" id="1051890.A0A3N4M1D6"/>
<dbReference type="PANTHER" id="PTHR43107:SF15">
    <property type="entry name" value="FATTY ACID TRANSPORT PROTEIN 3, ISOFORM A"/>
    <property type="match status" value="1"/>
</dbReference>
<dbReference type="OrthoDB" id="10253869at2759"/>
<keyword evidence="12" id="KW-1133">Transmembrane helix</keyword>
<name>A0A3N4M1D6_9PEZI</name>
<dbReference type="InterPro" id="IPR042099">
    <property type="entry name" value="ANL_N_sf"/>
</dbReference>
<comment type="similarity">
    <text evidence="4">Belongs to the ATP-dependent AMP-binding enzyme family.</text>
</comment>
<keyword evidence="15" id="KW-0576">Peroxisome</keyword>
<dbReference type="PANTHER" id="PTHR43107">
    <property type="entry name" value="LONG-CHAIN FATTY ACID TRANSPORT PROTEIN"/>
    <property type="match status" value="1"/>
</dbReference>
<evidence type="ECO:0000256" key="8">
    <source>
        <dbReference type="ARBA" id="ARBA00022677"/>
    </source>
</evidence>
<keyword evidence="7" id="KW-0436">Ligase</keyword>
<organism evidence="22 23">
    <name type="scientific">Terfezia boudieri ATCC MYA-4762</name>
    <dbReference type="NCBI Taxonomy" id="1051890"/>
    <lineage>
        <taxon>Eukaryota</taxon>
        <taxon>Fungi</taxon>
        <taxon>Dikarya</taxon>
        <taxon>Ascomycota</taxon>
        <taxon>Pezizomycotina</taxon>
        <taxon>Pezizomycetes</taxon>
        <taxon>Pezizales</taxon>
        <taxon>Pezizaceae</taxon>
        <taxon>Terfezia</taxon>
    </lineage>
</organism>
<evidence type="ECO:0000256" key="6">
    <source>
        <dbReference type="ARBA" id="ARBA00022475"/>
    </source>
</evidence>
<keyword evidence="5" id="KW-0813">Transport</keyword>
<dbReference type="GO" id="GO:0044539">
    <property type="term" value="P:long-chain fatty acid import into cell"/>
    <property type="evidence" value="ECO:0007669"/>
    <property type="project" value="TreeGrafter"/>
</dbReference>
<keyword evidence="10" id="KW-0547">Nucleotide-binding</keyword>
<evidence type="ECO:0000256" key="11">
    <source>
        <dbReference type="ARBA" id="ARBA00022840"/>
    </source>
</evidence>
<evidence type="ECO:0000256" key="19">
    <source>
        <dbReference type="ARBA" id="ARBA00078285"/>
    </source>
</evidence>
<evidence type="ECO:0000256" key="10">
    <source>
        <dbReference type="ARBA" id="ARBA00022741"/>
    </source>
</evidence>
<dbReference type="SUPFAM" id="SSF56801">
    <property type="entry name" value="Acetyl-CoA synthetase-like"/>
    <property type="match status" value="1"/>
</dbReference>
<evidence type="ECO:0000256" key="4">
    <source>
        <dbReference type="ARBA" id="ARBA00006432"/>
    </source>
</evidence>
<dbReference type="InterPro" id="IPR020845">
    <property type="entry name" value="AMP-binding_CS"/>
</dbReference>
<evidence type="ECO:0000313" key="23">
    <source>
        <dbReference type="Proteomes" id="UP000267821"/>
    </source>
</evidence>
<evidence type="ECO:0000256" key="3">
    <source>
        <dbReference type="ARBA" id="ARBA00004651"/>
    </source>
</evidence>
<feature type="domain" description="AMP-dependent synthetase/ligase" evidence="21">
    <location>
        <begin position="63"/>
        <end position="397"/>
    </location>
</feature>
<dbReference type="Proteomes" id="UP000267821">
    <property type="component" value="Unassembled WGS sequence"/>
</dbReference>
<evidence type="ECO:0000256" key="9">
    <source>
        <dbReference type="ARBA" id="ARBA00022692"/>
    </source>
</evidence>
<evidence type="ECO:0000256" key="20">
    <source>
        <dbReference type="SAM" id="SignalP"/>
    </source>
</evidence>
<proteinExistence type="inferred from homology"/>
<dbReference type="EMBL" id="ML121531">
    <property type="protein sequence ID" value="RPB27679.1"/>
    <property type="molecule type" value="Genomic_DNA"/>
</dbReference>
<dbReference type="FunCoup" id="A0A3N4M1D6">
    <property type="interactions" value="124"/>
</dbReference>
<keyword evidence="11" id="KW-0067">ATP-binding</keyword>
<comment type="catalytic activity">
    <reaction evidence="16">
        <text>a very long-chain fatty acid + ATP + CoA = a very long-chain fatty acyl-CoA + AMP + diphosphate</text>
        <dbReference type="Rhea" id="RHEA:54536"/>
        <dbReference type="ChEBI" id="CHEBI:30616"/>
        <dbReference type="ChEBI" id="CHEBI:33019"/>
        <dbReference type="ChEBI" id="CHEBI:57287"/>
        <dbReference type="ChEBI" id="CHEBI:58950"/>
        <dbReference type="ChEBI" id="CHEBI:138261"/>
        <dbReference type="ChEBI" id="CHEBI:456215"/>
    </reaction>
</comment>
<keyword evidence="13" id="KW-0445">Lipid transport</keyword>
<evidence type="ECO:0000256" key="14">
    <source>
        <dbReference type="ARBA" id="ARBA00023136"/>
    </source>
</evidence>
<keyword evidence="9" id="KW-0812">Transmembrane</keyword>
<evidence type="ECO:0000256" key="13">
    <source>
        <dbReference type="ARBA" id="ARBA00023055"/>
    </source>
</evidence>
<sequence length="663" mass="74737">MAPFPSVKAALSLLALLGYLDAKADIAHDLRLLSAVIASGRGCSHAERHGRLNFFFVLEDRATALKTRDHTFLIFEGRSWTYKQAYETVLRYGAWLKDRHGVKRDEVVAMDFINKPTYLWMFFGLWSIGAKVALVNYNLTGDALVHAVKMSKGRLVIVDQEVAQKVLIGEEGEKSRERLVSEGIEEGAGFAEREVLIFDDGVERVVDTWTGRREPTEVIGNRKFSEMGVLIYTSGTTGLPKAANIPYTKFYRSADFVRVFLRLRQNDVFYTCMPLYHSSAMLIGVATCISTGCTLSLGRRFSNRTFWPEVKESKATIIQYVGETCRYLLSAPKPAEPAEDHNHNVRLAFGNGLRPEIWAQFRERFNIPIIVEFYAMTEGHSASWNYNTGPYGAGAVGRSGWLIKMLTGRKHVIIRLDLDGEHPLRDPQTGFCRKVDVGESGELIWELDASDIKSSYVGYYGNKEASAKKILRDVFKKGDVWFRTGDLQRQGNDGYVYFIDRIGDTYRWKSENVSTNEVAETMTRFPGGGIEEVNVYGVEVPNHDGRAGCAAIKLKPGLGGEAYMRELGEWMKNVMPKFKVPLFVRTMAKMEVTGTNKHVKTGLRLQGVNPEKVGLVEGENGMDAWVGMEEERVWWLRNREDGGGYVPFRKRDWDGIVGGKMKL</sequence>
<keyword evidence="20" id="KW-0732">Signal</keyword>
<dbReference type="PROSITE" id="PS00455">
    <property type="entry name" value="AMP_BINDING"/>
    <property type="match status" value="1"/>
</dbReference>
<evidence type="ECO:0000313" key="22">
    <source>
        <dbReference type="EMBL" id="RPB27679.1"/>
    </source>
</evidence>
<comment type="subcellular location">
    <subcellularLocation>
        <location evidence="3">Cell membrane</location>
        <topology evidence="3">Multi-pass membrane protein</topology>
    </subcellularLocation>
    <subcellularLocation>
        <location evidence="1">Lipid droplet</location>
    </subcellularLocation>
    <subcellularLocation>
        <location evidence="2">Peroxisome membrane</location>
        <topology evidence="2">Multi-pass membrane protein</topology>
    </subcellularLocation>
</comment>
<evidence type="ECO:0000256" key="16">
    <source>
        <dbReference type="ARBA" id="ARBA00051585"/>
    </source>
</evidence>
<evidence type="ECO:0000256" key="15">
    <source>
        <dbReference type="ARBA" id="ARBA00023140"/>
    </source>
</evidence>
<comment type="function">
    <text evidence="17">Acyl-CoA synthetase required for both the import of long chain fatty acids (LCFAs) (C14-C18) and the activation very long chain fatty acids (VLCFAs) (C20-C26) by esterification of the fatty acids into metabolically active CoA-thioesters for subsequent degradation or incorporation into phospholipids. The transport and fatty acyl-CoA synthetase activities are genetically separable and are thus independent activities. Esterifies VLCFAs in the peroxisome matrix. The VLCFAs are actively transported into peroxisomes by a PXA1-PXA2 heterodimeric transporter in the peroxisomal membrane.</text>
</comment>
<dbReference type="Pfam" id="PF00501">
    <property type="entry name" value="AMP-binding"/>
    <property type="match status" value="1"/>
</dbReference>
<dbReference type="GO" id="GO:0009898">
    <property type="term" value="C:cytoplasmic side of plasma membrane"/>
    <property type="evidence" value="ECO:0007669"/>
    <property type="project" value="TreeGrafter"/>
</dbReference>
<dbReference type="GO" id="GO:0005811">
    <property type="term" value="C:lipid droplet"/>
    <property type="evidence" value="ECO:0007669"/>
    <property type="project" value="UniProtKB-SubCell"/>
</dbReference>